<dbReference type="SUPFAM" id="SSF51126">
    <property type="entry name" value="Pectin lyase-like"/>
    <property type="match status" value="1"/>
</dbReference>
<dbReference type="Pfam" id="PF07602">
    <property type="entry name" value="DUF1565"/>
    <property type="match status" value="1"/>
</dbReference>
<keyword evidence="9" id="KW-1185">Reference proteome</keyword>
<dbReference type="RefSeq" id="WP_395809880.1">
    <property type="nucleotide sequence ID" value="NZ_CP043494.1"/>
</dbReference>
<dbReference type="InterPro" id="IPR012334">
    <property type="entry name" value="Pectin_lyas_fold"/>
</dbReference>
<keyword evidence="2" id="KW-0964">Secreted</keyword>
<dbReference type="PANTHER" id="PTHR40088">
    <property type="entry name" value="PECTATE LYASE (EUROFUNG)"/>
    <property type="match status" value="1"/>
</dbReference>
<keyword evidence="3 5" id="KW-0732">Signal</keyword>
<feature type="domain" description="DUF1565" evidence="6">
    <location>
        <begin position="84"/>
        <end position="299"/>
    </location>
</feature>
<dbReference type="InterPro" id="IPR006626">
    <property type="entry name" value="PbH1"/>
</dbReference>
<evidence type="ECO:0000313" key="9">
    <source>
        <dbReference type="Proteomes" id="UP001611383"/>
    </source>
</evidence>
<evidence type="ECO:0000259" key="7">
    <source>
        <dbReference type="Pfam" id="PF13229"/>
    </source>
</evidence>
<dbReference type="InterPro" id="IPR011459">
    <property type="entry name" value="DUF1565"/>
</dbReference>
<evidence type="ECO:0000256" key="3">
    <source>
        <dbReference type="ARBA" id="ARBA00022729"/>
    </source>
</evidence>
<feature type="chain" id="PRO_5045662891" evidence="5">
    <location>
        <begin position="20"/>
        <end position="517"/>
    </location>
</feature>
<dbReference type="EMBL" id="CP043494">
    <property type="protein sequence ID" value="WNG50603.1"/>
    <property type="molecule type" value="Genomic_DNA"/>
</dbReference>
<dbReference type="InterPro" id="IPR001917">
    <property type="entry name" value="Aminotrans_II_pyridoxalP_BS"/>
</dbReference>
<dbReference type="PROSITE" id="PS00599">
    <property type="entry name" value="AA_TRANSFER_CLASS_2"/>
    <property type="match status" value="1"/>
</dbReference>
<dbReference type="InterPro" id="IPR052052">
    <property type="entry name" value="Polysaccharide_Lyase_9"/>
</dbReference>
<evidence type="ECO:0000259" key="6">
    <source>
        <dbReference type="Pfam" id="PF07602"/>
    </source>
</evidence>
<evidence type="ECO:0000256" key="4">
    <source>
        <dbReference type="SAM" id="MobiDB-lite"/>
    </source>
</evidence>
<accession>A0ABY9X5C2</accession>
<feature type="domain" description="Right handed beta helix" evidence="7">
    <location>
        <begin position="329"/>
        <end position="428"/>
    </location>
</feature>
<reference evidence="8 9" key="1">
    <citation type="submission" date="2019-08" db="EMBL/GenBank/DDBJ databases">
        <title>Archangium and Cystobacter genomes.</title>
        <authorList>
            <person name="Chen I.-C.K."/>
            <person name="Wielgoss S."/>
        </authorList>
    </citation>
    <scope>NUCLEOTIDE SEQUENCE [LARGE SCALE GENOMIC DNA]</scope>
    <source>
        <strain evidence="8 9">Cbm 6</strain>
    </source>
</reference>
<feature type="signal peptide" evidence="5">
    <location>
        <begin position="1"/>
        <end position="19"/>
    </location>
</feature>
<protein>
    <submittedName>
        <fullName evidence="8">DUF1565 domain-containing protein</fullName>
    </submittedName>
</protein>
<name>A0ABY9X5C2_9BACT</name>
<proteinExistence type="predicted"/>
<evidence type="ECO:0000313" key="8">
    <source>
        <dbReference type="EMBL" id="WNG50603.1"/>
    </source>
</evidence>
<dbReference type="SMART" id="SM00710">
    <property type="entry name" value="PbH1"/>
    <property type="match status" value="8"/>
</dbReference>
<organism evidence="8 9">
    <name type="scientific">Archangium minus</name>
    <dbReference type="NCBI Taxonomy" id="83450"/>
    <lineage>
        <taxon>Bacteria</taxon>
        <taxon>Pseudomonadati</taxon>
        <taxon>Myxococcota</taxon>
        <taxon>Myxococcia</taxon>
        <taxon>Myxococcales</taxon>
        <taxon>Cystobacterineae</taxon>
        <taxon>Archangiaceae</taxon>
        <taxon>Archangium</taxon>
    </lineage>
</organism>
<evidence type="ECO:0000256" key="5">
    <source>
        <dbReference type="SAM" id="SignalP"/>
    </source>
</evidence>
<dbReference type="PANTHER" id="PTHR40088:SF2">
    <property type="entry name" value="SECRETED SUGAR HYDROLASE"/>
    <property type="match status" value="1"/>
</dbReference>
<dbReference type="InterPro" id="IPR011050">
    <property type="entry name" value="Pectin_lyase_fold/virulence"/>
</dbReference>
<dbReference type="Pfam" id="PF13229">
    <property type="entry name" value="Beta_helix"/>
    <property type="match status" value="1"/>
</dbReference>
<dbReference type="InterPro" id="IPR039448">
    <property type="entry name" value="Beta_helix"/>
</dbReference>
<dbReference type="Proteomes" id="UP001611383">
    <property type="component" value="Chromosome"/>
</dbReference>
<comment type="subcellular location">
    <subcellularLocation>
        <location evidence="1">Secreted</location>
    </subcellularLocation>
</comment>
<gene>
    <name evidence="8" type="ORF">F0U60_45615</name>
</gene>
<evidence type="ECO:0000256" key="2">
    <source>
        <dbReference type="ARBA" id="ARBA00022525"/>
    </source>
</evidence>
<sequence length="517" mass="53476">MRLRLTTVPLLSTVLLATACGGGVRSDGGFGPPNAPGLTPSSGQPASEQPAGEQPGFPSPPEEGTPRAPEAPPSFAHEWVVSPTGDDAAAGTASAPVRTISKALSLAGPGDLIRVRAGTYAERVLISGPVRAGTPDAPITLQGEGKARIIPGSEPGALVVVERPNWVIRGFDIDVQNRAAFGVAFTGDTEGTLLADSEIHHANYGAGVSFHNGAHGATLENNHIHHIRIKNKDAHGVLIQPTVRNITVRNSVIHDNSGDAIQCYSPDGSVPAAPADGVVIEGNDLHSNIEQSLDIKTCYNMIIRRNKMHHARRHPTLGGNSAMVVHMSAKNILIEENEFYDAGAAIGVGGNRFGPMPSGIVIRRNRIRDMLTQGGMTGGGVILANSTGTQVVNNTFTRLQGPAFVVGRGDGGPTQGLVVKNNIIDAARSLELGTQAPGLTMGSNLYPPGTTILKEGATLNLSQWQAQGQDGTSSEAEALLDPETLSPGPAAIDRGEPLDLEGACGAGPDIGAVESGC</sequence>
<feature type="region of interest" description="Disordered" evidence="4">
    <location>
        <begin position="27"/>
        <end position="79"/>
    </location>
</feature>
<dbReference type="Gene3D" id="2.160.20.10">
    <property type="entry name" value="Single-stranded right-handed beta-helix, Pectin lyase-like"/>
    <property type="match status" value="1"/>
</dbReference>
<dbReference type="PROSITE" id="PS51257">
    <property type="entry name" value="PROKAR_LIPOPROTEIN"/>
    <property type="match status" value="1"/>
</dbReference>
<evidence type="ECO:0000256" key="1">
    <source>
        <dbReference type="ARBA" id="ARBA00004613"/>
    </source>
</evidence>